<evidence type="ECO:0000256" key="7">
    <source>
        <dbReference type="RuleBase" id="RU004504"/>
    </source>
</evidence>
<protein>
    <recommendedName>
        <fullName evidence="3">cysteine desulfurase</fullName>
        <ecNumber evidence="3">2.8.1.7</ecNumber>
    </recommendedName>
</protein>
<proteinExistence type="inferred from homology"/>
<dbReference type="InterPro" id="IPR000192">
    <property type="entry name" value="Aminotrans_V_dom"/>
</dbReference>
<reference evidence="9 10" key="1">
    <citation type="submission" date="2022-03" db="EMBL/GenBank/DDBJ databases">
        <title>Novel taxa within the pig intestine.</title>
        <authorList>
            <person name="Wylensek D."/>
            <person name="Bishof K."/>
            <person name="Afrizal A."/>
            <person name="Clavel T."/>
        </authorList>
    </citation>
    <scope>NUCLEOTIDE SEQUENCE [LARGE SCALE GENOMIC DNA]</scope>
    <source>
        <strain evidence="9 10">CLA-KB-P133</strain>
    </source>
</reference>
<organism evidence="9 10">
    <name type="scientific">Grylomicrobium aquisgranensis</name>
    <dbReference type="NCBI Taxonomy" id="2926318"/>
    <lineage>
        <taxon>Bacteria</taxon>
        <taxon>Bacillati</taxon>
        <taxon>Bacillota</taxon>
        <taxon>Erysipelotrichia</taxon>
        <taxon>Erysipelotrichales</taxon>
        <taxon>Erysipelotrichaceae</taxon>
        <taxon>Grylomicrobium</taxon>
    </lineage>
</organism>
<dbReference type="PROSITE" id="PS00595">
    <property type="entry name" value="AA_TRANSFER_CLASS_5"/>
    <property type="match status" value="1"/>
</dbReference>
<evidence type="ECO:0000256" key="5">
    <source>
        <dbReference type="ARBA" id="ARBA00022898"/>
    </source>
</evidence>
<dbReference type="AlphaFoldDB" id="A0AB35U2Q9"/>
<accession>A0AB35U2Q9</accession>
<keyword evidence="4" id="KW-0808">Transferase</keyword>
<dbReference type="PANTHER" id="PTHR43586:SF8">
    <property type="entry name" value="CYSTEINE DESULFURASE 1, CHLOROPLASTIC"/>
    <property type="match status" value="1"/>
</dbReference>
<feature type="domain" description="Aminotransferase class V" evidence="8">
    <location>
        <begin position="21"/>
        <end position="389"/>
    </location>
</feature>
<dbReference type="CDD" id="cd06453">
    <property type="entry name" value="SufS_like"/>
    <property type="match status" value="1"/>
</dbReference>
<dbReference type="InterPro" id="IPR020578">
    <property type="entry name" value="Aminotrans_V_PyrdxlP_BS"/>
</dbReference>
<evidence type="ECO:0000256" key="2">
    <source>
        <dbReference type="ARBA" id="ARBA00010447"/>
    </source>
</evidence>
<evidence type="ECO:0000313" key="10">
    <source>
        <dbReference type="Proteomes" id="UP001286174"/>
    </source>
</evidence>
<dbReference type="SUPFAM" id="SSF53383">
    <property type="entry name" value="PLP-dependent transferases"/>
    <property type="match status" value="1"/>
</dbReference>
<comment type="similarity">
    <text evidence="2">Belongs to the class-V pyridoxal-phosphate-dependent aminotransferase family. Csd subfamily.</text>
</comment>
<evidence type="ECO:0000256" key="4">
    <source>
        <dbReference type="ARBA" id="ARBA00022679"/>
    </source>
</evidence>
<evidence type="ECO:0000256" key="3">
    <source>
        <dbReference type="ARBA" id="ARBA00012239"/>
    </source>
</evidence>
<dbReference type="EMBL" id="JALBUR010000005">
    <property type="protein sequence ID" value="MDX8419125.1"/>
    <property type="molecule type" value="Genomic_DNA"/>
</dbReference>
<comment type="caution">
    <text evidence="9">The sequence shown here is derived from an EMBL/GenBank/DDBJ whole genome shotgun (WGS) entry which is preliminary data.</text>
</comment>
<dbReference type="GO" id="GO:0031071">
    <property type="term" value="F:cysteine desulfurase activity"/>
    <property type="evidence" value="ECO:0007669"/>
    <property type="project" value="UniProtKB-EC"/>
</dbReference>
<sequence>MFDVEKIRRDFPMIVNNPDLIYFDNAATSLKPQCVIDAVTDYYTKHTSNVHRGDYAIAAENDRLYDGVRKIIAKLINCDPDEVVYTHNVTQSMNQIAWGLAHDFLKKGDVVLISEAEHASNVLPWFRLQQEAGIRFEYIPTDKEGRIHLEDYEKCFHEGVKAVSLAEVTNVLGSVQPIKEMSAIAHKHGAYMIVDGAQSVPHMKVDVRDADIDFLGFSAHKMCGPGGVGILYGKKELLDRMSPMLMGGDMNARFANDGSCILKETPVKFEAGTPNIEGVIGTGAAANYLMDIGLDHIHAYEKELRAYFCEKMQKLDNIILYNPDNEYGPIDFNAKGVFAQDAAGYLASKNIAVRSGNHCAKLLHNIIGTDQTIRASLYFYNTKDEVDRFVDEAKNINLENAVGIFF</sequence>
<dbReference type="GO" id="GO:0006534">
    <property type="term" value="P:cysteine metabolic process"/>
    <property type="evidence" value="ECO:0007669"/>
    <property type="project" value="InterPro"/>
</dbReference>
<evidence type="ECO:0000313" key="9">
    <source>
        <dbReference type="EMBL" id="MDX8419125.1"/>
    </source>
</evidence>
<keyword evidence="5" id="KW-0663">Pyridoxal phosphate</keyword>
<gene>
    <name evidence="9" type="ORF">MOZ60_03345</name>
</gene>
<keyword evidence="10" id="KW-1185">Reference proteome</keyword>
<dbReference type="EC" id="2.8.1.7" evidence="3"/>
<dbReference type="Gene3D" id="3.40.640.10">
    <property type="entry name" value="Type I PLP-dependent aspartate aminotransferase-like (Major domain)"/>
    <property type="match status" value="1"/>
</dbReference>
<dbReference type="PANTHER" id="PTHR43586">
    <property type="entry name" value="CYSTEINE DESULFURASE"/>
    <property type="match status" value="1"/>
</dbReference>
<comment type="catalytic activity">
    <reaction evidence="6">
        <text>(sulfur carrier)-H + L-cysteine = (sulfur carrier)-SH + L-alanine</text>
        <dbReference type="Rhea" id="RHEA:43892"/>
        <dbReference type="Rhea" id="RHEA-COMP:14737"/>
        <dbReference type="Rhea" id="RHEA-COMP:14739"/>
        <dbReference type="ChEBI" id="CHEBI:29917"/>
        <dbReference type="ChEBI" id="CHEBI:35235"/>
        <dbReference type="ChEBI" id="CHEBI:57972"/>
        <dbReference type="ChEBI" id="CHEBI:64428"/>
        <dbReference type="EC" id="2.8.1.7"/>
    </reaction>
</comment>
<evidence type="ECO:0000259" key="8">
    <source>
        <dbReference type="Pfam" id="PF00266"/>
    </source>
</evidence>
<evidence type="ECO:0000256" key="6">
    <source>
        <dbReference type="ARBA" id="ARBA00050776"/>
    </source>
</evidence>
<dbReference type="RefSeq" id="WP_370595643.1">
    <property type="nucleotide sequence ID" value="NZ_JALBUR010000005.1"/>
</dbReference>
<dbReference type="Pfam" id="PF00266">
    <property type="entry name" value="Aminotran_5"/>
    <property type="match status" value="1"/>
</dbReference>
<dbReference type="InterPro" id="IPR010970">
    <property type="entry name" value="Cys_dSase_SufS"/>
</dbReference>
<dbReference type="Proteomes" id="UP001286174">
    <property type="component" value="Unassembled WGS sequence"/>
</dbReference>
<dbReference type="InterPro" id="IPR015424">
    <property type="entry name" value="PyrdxlP-dep_Trfase"/>
</dbReference>
<comment type="cofactor">
    <cofactor evidence="1 7">
        <name>pyridoxal 5'-phosphate</name>
        <dbReference type="ChEBI" id="CHEBI:597326"/>
    </cofactor>
</comment>
<dbReference type="InterPro" id="IPR015422">
    <property type="entry name" value="PyrdxlP-dep_Trfase_small"/>
</dbReference>
<dbReference type="GO" id="GO:0030170">
    <property type="term" value="F:pyridoxal phosphate binding"/>
    <property type="evidence" value="ECO:0007669"/>
    <property type="project" value="InterPro"/>
</dbReference>
<dbReference type="InterPro" id="IPR015421">
    <property type="entry name" value="PyrdxlP-dep_Trfase_major"/>
</dbReference>
<name>A0AB35U2Q9_9FIRM</name>
<evidence type="ECO:0000256" key="1">
    <source>
        <dbReference type="ARBA" id="ARBA00001933"/>
    </source>
</evidence>
<dbReference type="Gene3D" id="3.90.1150.10">
    <property type="entry name" value="Aspartate Aminotransferase, domain 1"/>
    <property type="match status" value="1"/>
</dbReference>